<name>A0A5N5T2V3_9CRUS</name>
<sequence>MANLCVKWETQSSAFLENISKIHLQERFSDATIICQGRYFSVHRIVLSSCSLYFEEIFEKIKSQHPVVVFTDIEPFKMELLLNFMYQGEAEVEQENFLSFMKTGEALKIKGISVNDVYTYNNSVFNKKRKRSSSENARSKRRLKDVSETSSLENVKNILEISSFDSGIKDDGKDSICYSGNSGLASDHTCENESDAKDVIKEEPYFDDGDKELLKESFAKSSLSSKEMFDSLGNPRESTICDESKVSENFYHVDGVSVEMGNVDTEVHPSISSEYCTVNNAQEAFLVKKKRVSVQRGKNSSKGSSKNALEVIENMGNEHHNHVPTEGKARRRCSSCARLGREKRTKLFCTDCHLPFCKECFTPWHLQLQIDQTL</sequence>
<dbReference type="PROSITE" id="PS50119">
    <property type="entry name" value="ZF_BBOX"/>
    <property type="match status" value="1"/>
</dbReference>
<evidence type="ECO:0000256" key="2">
    <source>
        <dbReference type="PROSITE-ProRule" id="PRU00024"/>
    </source>
</evidence>
<feature type="domain" description="B box-type" evidence="4">
    <location>
        <begin position="328"/>
        <end position="374"/>
    </location>
</feature>
<evidence type="ECO:0000313" key="5">
    <source>
        <dbReference type="EMBL" id="KAB7500833.1"/>
    </source>
</evidence>
<dbReference type="Gene3D" id="3.30.710.10">
    <property type="entry name" value="Potassium Channel Kv1.1, Chain A"/>
    <property type="match status" value="1"/>
</dbReference>
<dbReference type="GO" id="GO:0006357">
    <property type="term" value="P:regulation of transcription by RNA polymerase II"/>
    <property type="evidence" value="ECO:0007669"/>
    <property type="project" value="TreeGrafter"/>
</dbReference>
<dbReference type="SUPFAM" id="SSF54695">
    <property type="entry name" value="POZ domain"/>
    <property type="match status" value="1"/>
</dbReference>
<dbReference type="GO" id="GO:0008270">
    <property type="term" value="F:zinc ion binding"/>
    <property type="evidence" value="ECO:0007669"/>
    <property type="project" value="UniProtKB-KW"/>
</dbReference>
<dbReference type="InterPro" id="IPR051095">
    <property type="entry name" value="Dros_DevTransReg"/>
</dbReference>
<dbReference type="CDD" id="cd18315">
    <property type="entry name" value="BTB_POZ_BAB-like"/>
    <property type="match status" value="1"/>
</dbReference>
<dbReference type="PROSITE" id="PS50097">
    <property type="entry name" value="BTB"/>
    <property type="match status" value="1"/>
</dbReference>
<dbReference type="Pfam" id="PF00651">
    <property type="entry name" value="BTB"/>
    <property type="match status" value="1"/>
</dbReference>
<dbReference type="SMART" id="SM00225">
    <property type="entry name" value="BTB"/>
    <property type="match status" value="1"/>
</dbReference>
<keyword evidence="2" id="KW-0479">Metal-binding</keyword>
<keyword evidence="2" id="KW-0863">Zinc-finger</keyword>
<dbReference type="PANTHER" id="PTHR23110">
    <property type="entry name" value="BTB DOMAIN TRANSCRIPTION FACTOR"/>
    <property type="match status" value="1"/>
</dbReference>
<dbReference type="EMBL" id="SEYY01012459">
    <property type="protein sequence ID" value="KAB7500833.1"/>
    <property type="molecule type" value="Genomic_DNA"/>
</dbReference>
<protein>
    <submittedName>
        <fullName evidence="5">Protein tramtrack, beta isoform</fullName>
    </submittedName>
</protein>
<dbReference type="OrthoDB" id="6482909at2759"/>
<dbReference type="InterPro" id="IPR000210">
    <property type="entry name" value="BTB/POZ_dom"/>
</dbReference>
<keyword evidence="1" id="KW-0539">Nucleus</keyword>
<proteinExistence type="predicted"/>
<accession>A0A5N5T2V3</accession>
<dbReference type="PANTHER" id="PTHR23110:SF93">
    <property type="entry name" value="ZINC FINGER AND BTB DOMAIN-CONTAINING PROTEIN 14-LIKE PROTEIN"/>
    <property type="match status" value="1"/>
</dbReference>
<evidence type="ECO:0000256" key="1">
    <source>
        <dbReference type="ARBA" id="ARBA00023242"/>
    </source>
</evidence>
<evidence type="ECO:0000313" key="6">
    <source>
        <dbReference type="Proteomes" id="UP000326759"/>
    </source>
</evidence>
<reference evidence="5 6" key="1">
    <citation type="journal article" date="2019" name="PLoS Biol.">
        <title>Sex chromosomes control vertical transmission of feminizing Wolbachia symbionts in an isopod.</title>
        <authorList>
            <person name="Becking T."/>
            <person name="Chebbi M.A."/>
            <person name="Giraud I."/>
            <person name="Moumen B."/>
            <person name="Laverre T."/>
            <person name="Caubet Y."/>
            <person name="Peccoud J."/>
            <person name="Gilbert C."/>
            <person name="Cordaux R."/>
        </authorList>
    </citation>
    <scope>NUCLEOTIDE SEQUENCE [LARGE SCALE GENOMIC DNA]</scope>
    <source>
        <strain evidence="5">ANa2</strain>
        <tissue evidence="5">Whole body excluding digestive tract and cuticle</tissue>
    </source>
</reference>
<dbReference type="AlphaFoldDB" id="A0A5N5T2V3"/>
<evidence type="ECO:0000259" key="4">
    <source>
        <dbReference type="PROSITE" id="PS50119"/>
    </source>
</evidence>
<gene>
    <name evidence="5" type="primary">ttk_2</name>
    <name evidence="5" type="ORF">Anas_12725</name>
</gene>
<dbReference type="Proteomes" id="UP000326759">
    <property type="component" value="Unassembled WGS sequence"/>
</dbReference>
<evidence type="ECO:0000259" key="3">
    <source>
        <dbReference type="PROSITE" id="PS50097"/>
    </source>
</evidence>
<comment type="caution">
    <text evidence="5">The sequence shown here is derived from an EMBL/GenBank/DDBJ whole genome shotgun (WGS) entry which is preliminary data.</text>
</comment>
<organism evidence="5 6">
    <name type="scientific">Armadillidium nasatum</name>
    <dbReference type="NCBI Taxonomy" id="96803"/>
    <lineage>
        <taxon>Eukaryota</taxon>
        <taxon>Metazoa</taxon>
        <taxon>Ecdysozoa</taxon>
        <taxon>Arthropoda</taxon>
        <taxon>Crustacea</taxon>
        <taxon>Multicrustacea</taxon>
        <taxon>Malacostraca</taxon>
        <taxon>Eumalacostraca</taxon>
        <taxon>Peracarida</taxon>
        <taxon>Isopoda</taxon>
        <taxon>Oniscidea</taxon>
        <taxon>Crinocheta</taxon>
        <taxon>Armadillidiidae</taxon>
        <taxon>Armadillidium</taxon>
    </lineage>
</organism>
<dbReference type="InterPro" id="IPR011333">
    <property type="entry name" value="SKP1/BTB/POZ_sf"/>
</dbReference>
<feature type="domain" description="BTB" evidence="3">
    <location>
        <begin position="29"/>
        <end position="94"/>
    </location>
</feature>
<keyword evidence="6" id="KW-1185">Reference proteome</keyword>
<dbReference type="InterPro" id="IPR000315">
    <property type="entry name" value="Znf_B-box"/>
</dbReference>
<keyword evidence="2" id="KW-0862">Zinc</keyword>
<dbReference type="GO" id="GO:0005634">
    <property type="term" value="C:nucleus"/>
    <property type="evidence" value="ECO:0007669"/>
    <property type="project" value="TreeGrafter"/>
</dbReference>